<feature type="compositionally biased region" description="Basic residues" evidence="1">
    <location>
        <begin position="18"/>
        <end position="28"/>
    </location>
</feature>
<dbReference type="EMBL" id="JAGHQM010001477">
    <property type="protein sequence ID" value="KAH0553433.1"/>
    <property type="molecule type" value="Genomic_DNA"/>
</dbReference>
<feature type="compositionally biased region" description="Basic and acidic residues" evidence="1">
    <location>
        <begin position="198"/>
        <end position="217"/>
    </location>
</feature>
<evidence type="ECO:0000259" key="2">
    <source>
        <dbReference type="SMART" id="SM00355"/>
    </source>
</evidence>
<name>A0A9P8L7D3_9PEZI</name>
<feature type="region of interest" description="Disordered" evidence="1">
    <location>
        <begin position="195"/>
        <end position="217"/>
    </location>
</feature>
<evidence type="ECO:0000256" key="1">
    <source>
        <dbReference type="SAM" id="MobiDB-lite"/>
    </source>
</evidence>
<dbReference type="SMART" id="SM00355">
    <property type="entry name" value="ZnF_C2H2"/>
    <property type="match status" value="2"/>
</dbReference>
<organism evidence="3 4">
    <name type="scientific">Trichoglossum hirsutum</name>
    <dbReference type="NCBI Taxonomy" id="265104"/>
    <lineage>
        <taxon>Eukaryota</taxon>
        <taxon>Fungi</taxon>
        <taxon>Dikarya</taxon>
        <taxon>Ascomycota</taxon>
        <taxon>Pezizomycotina</taxon>
        <taxon>Geoglossomycetes</taxon>
        <taxon>Geoglossales</taxon>
        <taxon>Geoglossaceae</taxon>
        <taxon>Trichoglossum</taxon>
    </lineage>
</organism>
<feature type="region of interest" description="Disordered" evidence="1">
    <location>
        <begin position="1"/>
        <end position="60"/>
    </location>
</feature>
<reference evidence="3" key="1">
    <citation type="submission" date="2021-03" db="EMBL/GenBank/DDBJ databases">
        <title>Comparative genomics and phylogenomic investigation of the class Geoglossomycetes provide insights into ecological specialization and systematics.</title>
        <authorList>
            <person name="Melie T."/>
            <person name="Pirro S."/>
            <person name="Miller A.N."/>
            <person name="Quandt A."/>
        </authorList>
    </citation>
    <scope>NUCLEOTIDE SEQUENCE</scope>
    <source>
        <strain evidence="3">CAQ_001_2017</strain>
    </source>
</reference>
<feature type="non-terminal residue" evidence="3">
    <location>
        <position position="1"/>
    </location>
</feature>
<comment type="caution">
    <text evidence="3">The sequence shown here is derived from an EMBL/GenBank/DDBJ whole genome shotgun (WGS) entry which is preliminary data.</text>
</comment>
<dbReference type="InterPro" id="IPR013087">
    <property type="entry name" value="Znf_C2H2_type"/>
</dbReference>
<accession>A0A9P8L7D3</accession>
<protein>
    <recommendedName>
        <fullName evidence="2">C2H2-type domain-containing protein</fullName>
    </recommendedName>
</protein>
<dbReference type="Gene3D" id="3.30.160.60">
    <property type="entry name" value="Classic Zinc Finger"/>
    <property type="match status" value="1"/>
</dbReference>
<feature type="domain" description="C2H2-type" evidence="2">
    <location>
        <begin position="90"/>
        <end position="118"/>
    </location>
</feature>
<dbReference type="Proteomes" id="UP000750711">
    <property type="component" value="Unassembled WGS sequence"/>
</dbReference>
<dbReference type="Pfam" id="PF26176">
    <property type="entry name" value="zf_C2H2_17_2"/>
    <property type="match status" value="1"/>
</dbReference>
<gene>
    <name evidence="3" type="ORF">GP486_006496</name>
</gene>
<feature type="compositionally biased region" description="Polar residues" evidence="1">
    <location>
        <begin position="1"/>
        <end position="14"/>
    </location>
</feature>
<evidence type="ECO:0000313" key="3">
    <source>
        <dbReference type="EMBL" id="KAH0553433.1"/>
    </source>
</evidence>
<dbReference type="InterPro" id="IPR059095">
    <property type="entry name" value="Znf_C2H2_17_2nd"/>
</dbReference>
<evidence type="ECO:0000313" key="4">
    <source>
        <dbReference type="Proteomes" id="UP000750711"/>
    </source>
</evidence>
<feature type="domain" description="C2H2-type" evidence="2">
    <location>
        <begin position="52"/>
        <end position="78"/>
    </location>
</feature>
<feature type="compositionally biased region" description="Basic residues" evidence="1">
    <location>
        <begin position="41"/>
        <end position="52"/>
    </location>
</feature>
<proteinExistence type="predicted"/>
<keyword evidence="4" id="KW-1185">Reference proteome</keyword>
<sequence length="217" mass="24698">MQDPQTQDPQTLLGTNVYRHKASTHRRTQKEPSSSVTLKAVPKHMDKHKRPHKCDYPGCTTPPFGDKSTLIRHRREVHDSRNDGRSAGEYCCPAPSCERQYRGFARRWNLLEHWRRMHEPGGRPDNHAAVAAQMPTPPASLASPPATTATITKMMTANPQSPPVRQQPQPFVLAAKRAHEECNGYPTDESLQAKLRRKEADWEKVDAEKQKLDQEIR</sequence>
<dbReference type="AlphaFoldDB" id="A0A9P8L7D3"/>